<keyword evidence="6" id="KW-1185">Reference proteome</keyword>
<gene>
    <name evidence="5" type="ORF">ASIM_LOCUS9093</name>
</gene>
<evidence type="ECO:0000313" key="6">
    <source>
        <dbReference type="Proteomes" id="UP000267096"/>
    </source>
</evidence>
<keyword evidence="4" id="KW-0186">Copper</keyword>
<dbReference type="OrthoDB" id="161814at2759"/>
<protein>
    <recommendedName>
        <fullName evidence="4">Copper transport protein</fullName>
    </recommendedName>
</protein>
<sequence>MYACQVTLSYTLIMVVMTFNLWLLLAVIVGEALGYLLFSAEPSSEECLYDASSNEMRGACQ</sequence>
<dbReference type="PANTHER" id="PTHR12483:SF106">
    <property type="entry name" value="COPPER TRANSPORT PROTEIN"/>
    <property type="match status" value="1"/>
</dbReference>
<comment type="similarity">
    <text evidence="4">Belongs to the copper transporter (Ctr) (TC 1.A.56) family. SLC31A subfamily.</text>
</comment>
<dbReference type="Pfam" id="PF04145">
    <property type="entry name" value="Ctr"/>
    <property type="match status" value="1"/>
</dbReference>
<evidence type="ECO:0000256" key="4">
    <source>
        <dbReference type="RuleBase" id="RU367022"/>
    </source>
</evidence>
<name>A0A3P6QYG5_ANISI</name>
<evidence type="ECO:0000313" key="5">
    <source>
        <dbReference type="EMBL" id="VDK36731.1"/>
    </source>
</evidence>
<dbReference type="EMBL" id="UYRR01026659">
    <property type="protein sequence ID" value="VDK36731.1"/>
    <property type="molecule type" value="Genomic_DNA"/>
</dbReference>
<dbReference type="AlphaFoldDB" id="A0A3P6QYG5"/>
<reference evidence="5 6" key="1">
    <citation type="submission" date="2018-11" db="EMBL/GenBank/DDBJ databases">
        <authorList>
            <consortium name="Pathogen Informatics"/>
        </authorList>
    </citation>
    <scope>NUCLEOTIDE SEQUENCE [LARGE SCALE GENOMIC DNA]</scope>
</reference>
<keyword evidence="4" id="KW-0813">Transport</keyword>
<keyword evidence="2 4" id="KW-1133">Transmembrane helix</keyword>
<evidence type="ECO:0000256" key="3">
    <source>
        <dbReference type="ARBA" id="ARBA00023136"/>
    </source>
</evidence>
<proteinExistence type="inferred from homology"/>
<keyword evidence="4" id="KW-0406">Ion transport</keyword>
<evidence type="ECO:0000256" key="1">
    <source>
        <dbReference type="ARBA" id="ARBA00022692"/>
    </source>
</evidence>
<organism evidence="5 6">
    <name type="scientific">Anisakis simplex</name>
    <name type="common">Herring worm</name>
    <dbReference type="NCBI Taxonomy" id="6269"/>
    <lineage>
        <taxon>Eukaryota</taxon>
        <taxon>Metazoa</taxon>
        <taxon>Ecdysozoa</taxon>
        <taxon>Nematoda</taxon>
        <taxon>Chromadorea</taxon>
        <taxon>Rhabditida</taxon>
        <taxon>Spirurina</taxon>
        <taxon>Ascaridomorpha</taxon>
        <taxon>Ascaridoidea</taxon>
        <taxon>Anisakidae</taxon>
        <taxon>Anisakis</taxon>
        <taxon>Anisakis simplex complex</taxon>
    </lineage>
</organism>
<keyword evidence="4" id="KW-0187">Copper transport</keyword>
<comment type="subcellular location">
    <subcellularLocation>
        <location evidence="4">Membrane</location>
        <topology evidence="4">Multi-pass membrane protein</topology>
    </subcellularLocation>
</comment>
<dbReference type="InterPro" id="IPR007274">
    <property type="entry name" value="Cop_transporter"/>
</dbReference>
<dbReference type="GO" id="GO:0016020">
    <property type="term" value="C:membrane"/>
    <property type="evidence" value="ECO:0007669"/>
    <property type="project" value="UniProtKB-SubCell"/>
</dbReference>
<keyword evidence="1 4" id="KW-0812">Transmembrane</keyword>
<dbReference type="Proteomes" id="UP000267096">
    <property type="component" value="Unassembled WGS sequence"/>
</dbReference>
<evidence type="ECO:0000256" key="2">
    <source>
        <dbReference type="ARBA" id="ARBA00022989"/>
    </source>
</evidence>
<dbReference type="PANTHER" id="PTHR12483">
    <property type="entry name" value="SOLUTE CARRIER FAMILY 31 COPPER TRANSPORTERS"/>
    <property type="match status" value="1"/>
</dbReference>
<keyword evidence="3 4" id="KW-0472">Membrane</keyword>
<feature type="transmembrane region" description="Helical" evidence="4">
    <location>
        <begin position="12"/>
        <end position="38"/>
    </location>
</feature>
<dbReference type="GO" id="GO:0005375">
    <property type="term" value="F:copper ion transmembrane transporter activity"/>
    <property type="evidence" value="ECO:0007669"/>
    <property type="project" value="UniProtKB-UniRule"/>
</dbReference>
<accession>A0A3P6QYG5</accession>